<dbReference type="EMBL" id="VSSQ01103094">
    <property type="protein sequence ID" value="MPN44173.1"/>
    <property type="molecule type" value="Genomic_DNA"/>
</dbReference>
<feature type="transmembrane region" description="Helical" evidence="1">
    <location>
        <begin position="77"/>
        <end position="97"/>
    </location>
</feature>
<keyword evidence="1" id="KW-1133">Transmembrane helix</keyword>
<keyword evidence="1" id="KW-0472">Membrane</keyword>
<proteinExistence type="predicted"/>
<gene>
    <name evidence="2" type="ORF">SDC9_191734</name>
</gene>
<evidence type="ECO:0000313" key="2">
    <source>
        <dbReference type="EMBL" id="MPN44173.1"/>
    </source>
</evidence>
<feature type="transmembrane region" description="Helical" evidence="1">
    <location>
        <begin position="52"/>
        <end position="71"/>
    </location>
</feature>
<organism evidence="2">
    <name type="scientific">bioreactor metagenome</name>
    <dbReference type="NCBI Taxonomy" id="1076179"/>
    <lineage>
        <taxon>unclassified sequences</taxon>
        <taxon>metagenomes</taxon>
        <taxon>ecological metagenomes</taxon>
    </lineage>
</organism>
<protein>
    <recommendedName>
        <fullName evidence="3">Acyltransferase 3 domain-containing protein</fullName>
    </recommendedName>
</protein>
<comment type="caution">
    <text evidence="2">The sequence shown here is derived from an EMBL/GenBank/DDBJ whole genome shotgun (WGS) entry which is preliminary data.</text>
</comment>
<sequence length="177" mass="20715">MRFYISYQNSDQEFFTFTQTHLRIDGILVGVLASYLYYFTGFYKTFRTYRHFLMIIAFVLISPLFIFQGGSFAMNTFGLTTINLGFGIIVLYSLNVFTNKIFEYKIIKAPVQLMCFIGVHSYSLYLWHLLPDNIVSALLYRESFTLTVILTFVTGILFSIVIEKPFLKLRDKLYVKN</sequence>
<dbReference type="AlphaFoldDB" id="A0A645I9S5"/>
<keyword evidence="1" id="KW-0812">Transmembrane</keyword>
<reference evidence="2" key="1">
    <citation type="submission" date="2019-08" db="EMBL/GenBank/DDBJ databases">
        <authorList>
            <person name="Kucharzyk K."/>
            <person name="Murdoch R.W."/>
            <person name="Higgins S."/>
            <person name="Loffler F."/>
        </authorList>
    </citation>
    <scope>NUCLEOTIDE SEQUENCE</scope>
</reference>
<evidence type="ECO:0008006" key="3">
    <source>
        <dbReference type="Google" id="ProtNLM"/>
    </source>
</evidence>
<evidence type="ECO:0000256" key="1">
    <source>
        <dbReference type="SAM" id="Phobius"/>
    </source>
</evidence>
<feature type="transmembrane region" description="Helical" evidence="1">
    <location>
        <begin position="20"/>
        <end position="40"/>
    </location>
</feature>
<feature type="transmembrane region" description="Helical" evidence="1">
    <location>
        <begin position="143"/>
        <end position="162"/>
    </location>
</feature>
<accession>A0A645I9S5</accession>
<name>A0A645I9S5_9ZZZZ</name>
<feature type="transmembrane region" description="Helical" evidence="1">
    <location>
        <begin position="109"/>
        <end position="128"/>
    </location>
</feature>